<evidence type="ECO:0000313" key="4">
    <source>
        <dbReference type="Proteomes" id="UP001168821"/>
    </source>
</evidence>
<feature type="region of interest" description="Disordered" evidence="1">
    <location>
        <begin position="350"/>
        <end position="449"/>
    </location>
</feature>
<dbReference type="AlphaFoldDB" id="A0AA38HW79"/>
<feature type="region of interest" description="Disordered" evidence="1">
    <location>
        <begin position="945"/>
        <end position="969"/>
    </location>
</feature>
<gene>
    <name evidence="3" type="ORF">Zmor_023009</name>
</gene>
<protein>
    <submittedName>
        <fullName evidence="3">Uncharacterized protein</fullName>
    </submittedName>
</protein>
<sequence>MILLHTLLLFSILLPALSAPDRAEAMSRITEARARLVANRAKHRANPARFTTHGRPSIPSRSKRQYAPQYEPYPYPPPPPPPQSYAYEDPEPIPVHICSIEDDEYARNAEPEEESHDFHHFSGDHDQAFPGVPRESEQFDDKARAMNVWLEESQGERPLDRALEELSDVRDILSGFDGLREAETLPTETLPAETLPAETTPVNVTVITRKPSKPKGPQPGAPEHRGPIVKFDTQGGDPEDTDQTRDAEADPHLHSRFHTHLHSTVHGHGLPFPPTHISTSGLHLPATQVITPGLNLNINQNQNVNQGLNSGLHRGIGPIIPGGIVSPLSHSLPSQSAVISTQTQPVFQVRQSAASPDAIEAQGPERQPNPSTLPSHFTHPDSPNFQSAIPGFSVSRSGEETFDEDGANFGDEEEVPSGQSRHASPTHKKKKKMKHQPYQSYPSYSSYYPRPTYGRYREAEQEGDFLAEDREASPTHHKKKHQKSHYSPYREADENDQLASAEDLLSSLFMSREASPTHSKKPKFTTVYYPTYNKQPHYYGQSGHYREAEDIEDQRRQRDENDDLEDLISSNFLFDFPARRSISGYKRSTEQQLDQILGQQRQIVESLQHQSKNDEDLKLVADISNRTLTDLEEKSRKISKRSIPITRLISDPKVKLDVPQTVENFGTATKHSFEDERAPMYHLKHMIGSSKNALLSAMRIPPQNMIIPSDYEIVRSSESGVYDNEPDDDPSSHTFTRVGQMVRNSIKSGQETAAHLSDVAHSAKNMFSTARHSAPRLIIPYSQIPALQDTRRPRPNKALLLTPRILDLAEETRKSSDSRPNFVRLGHLMDAVGISKPNPKSLELQKIVFGPRGISEGRADEKLAELYSKFRHKYDDDVETVGEAISTLEDAKISVGAKDLRDFLVKMRGELTSMVQGTPVEYKKKPTLKKKKKEETKEMGRFIETLFDGSKPQPKNDERTEDGKTGENEVVGDRMFLSPELLHPFMGRASEADVKSFLRDNGDNLDKKDDASKNHYEELTGSTHDDGLNNSDLGYVLGAINPLMFERMYNQTVKINKEGVTDPQEMFQHQRKKDDDGTVGTSFTLSGPMLKPFMGGVQPQEIENFLDTYNRGESSEFEENEK</sequence>
<reference evidence="3" key="1">
    <citation type="journal article" date="2023" name="G3 (Bethesda)">
        <title>Whole genome assemblies of Zophobas morio and Tenebrio molitor.</title>
        <authorList>
            <person name="Kaur S."/>
            <person name="Stinson S.A."/>
            <person name="diCenzo G.C."/>
        </authorList>
    </citation>
    <scope>NUCLEOTIDE SEQUENCE</scope>
    <source>
        <strain evidence="3">QUZm001</strain>
    </source>
</reference>
<feature type="compositionally biased region" description="Basic residues" evidence="1">
    <location>
        <begin position="475"/>
        <end position="484"/>
    </location>
</feature>
<feature type="signal peptide" evidence="2">
    <location>
        <begin position="1"/>
        <end position="18"/>
    </location>
</feature>
<feature type="compositionally biased region" description="Basic residues" evidence="1">
    <location>
        <begin position="424"/>
        <end position="435"/>
    </location>
</feature>
<accession>A0AA38HW79</accession>
<feature type="compositionally biased region" description="Low complexity" evidence="1">
    <location>
        <begin position="437"/>
        <end position="449"/>
    </location>
</feature>
<feature type="compositionally biased region" description="Pro residues" evidence="1">
    <location>
        <begin position="71"/>
        <end position="83"/>
    </location>
</feature>
<feature type="region of interest" description="Disordered" evidence="1">
    <location>
        <begin position="469"/>
        <end position="496"/>
    </location>
</feature>
<name>A0AA38HW79_9CUCU</name>
<evidence type="ECO:0000256" key="2">
    <source>
        <dbReference type="SAM" id="SignalP"/>
    </source>
</evidence>
<feature type="compositionally biased region" description="Basic and acidic residues" evidence="1">
    <location>
        <begin position="954"/>
        <end position="967"/>
    </location>
</feature>
<comment type="caution">
    <text evidence="3">The sequence shown here is derived from an EMBL/GenBank/DDBJ whole genome shotgun (WGS) entry which is preliminary data.</text>
</comment>
<dbReference type="Proteomes" id="UP001168821">
    <property type="component" value="Unassembled WGS sequence"/>
</dbReference>
<evidence type="ECO:0000313" key="3">
    <source>
        <dbReference type="EMBL" id="KAJ3645343.1"/>
    </source>
</evidence>
<keyword evidence="2" id="KW-0732">Signal</keyword>
<feature type="compositionally biased region" description="Polar residues" evidence="1">
    <location>
        <begin position="368"/>
        <end position="387"/>
    </location>
</feature>
<proteinExistence type="predicted"/>
<dbReference type="EMBL" id="JALNTZ010000007">
    <property type="protein sequence ID" value="KAJ3645343.1"/>
    <property type="molecule type" value="Genomic_DNA"/>
</dbReference>
<keyword evidence="4" id="KW-1185">Reference proteome</keyword>
<feature type="region of interest" description="Disordered" evidence="1">
    <location>
        <begin position="208"/>
        <end position="247"/>
    </location>
</feature>
<feature type="chain" id="PRO_5041273838" evidence="2">
    <location>
        <begin position="19"/>
        <end position="1122"/>
    </location>
</feature>
<feature type="region of interest" description="Disordered" evidence="1">
    <location>
        <begin position="40"/>
        <end position="86"/>
    </location>
</feature>
<organism evidence="3 4">
    <name type="scientific">Zophobas morio</name>
    <dbReference type="NCBI Taxonomy" id="2755281"/>
    <lineage>
        <taxon>Eukaryota</taxon>
        <taxon>Metazoa</taxon>
        <taxon>Ecdysozoa</taxon>
        <taxon>Arthropoda</taxon>
        <taxon>Hexapoda</taxon>
        <taxon>Insecta</taxon>
        <taxon>Pterygota</taxon>
        <taxon>Neoptera</taxon>
        <taxon>Endopterygota</taxon>
        <taxon>Coleoptera</taxon>
        <taxon>Polyphaga</taxon>
        <taxon>Cucujiformia</taxon>
        <taxon>Tenebrionidae</taxon>
        <taxon>Zophobas</taxon>
    </lineage>
</organism>
<evidence type="ECO:0000256" key="1">
    <source>
        <dbReference type="SAM" id="MobiDB-lite"/>
    </source>
</evidence>
<feature type="compositionally biased region" description="Acidic residues" evidence="1">
    <location>
        <begin position="400"/>
        <end position="415"/>
    </location>
</feature>